<dbReference type="AlphaFoldDB" id="A0A191Z084"/>
<protein>
    <recommendedName>
        <fullName evidence="3">Integrase</fullName>
    </recommendedName>
</protein>
<dbReference type="OrthoDB" id="8914001at2"/>
<dbReference type="KEGG" id="psil:PMA3_25955"/>
<reference evidence="1 2" key="1">
    <citation type="journal article" date="2018" name="Syst. Appl. Microbiol.">
        <title>Pseudomonas silesiensis sp. nov. strain A3T isolated from a biological pesticide sewage treatment plant and analysis of the complete genome sequence.</title>
        <authorList>
            <person name="Kaminski M.A."/>
            <person name="Furmanczyk E.M."/>
            <person name="Sobczak A."/>
            <person name="Dziembowski A."/>
            <person name="Lipinski L."/>
        </authorList>
    </citation>
    <scope>NUCLEOTIDE SEQUENCE [LARGE SCALE GENOMIC DNA]</scope>
    <source>
        <strain evidence="1 2">A3</strain>
    </source>
</reference>
<proteinExistence type="predicted"/>
<dbReference type="RefSeq" id="WP_064679861.1">
    <property type="nucleotide sequence ID" value="NZ_CP014870.1"/>
</dbReference>
<gene>
    <name evidence="1" type="ORF">PMA3_25955</name>
</gene>
<name>A0A191Z084_9PSED</name>
<accession>A0A191Z084</accession>
<evidence type="ECO:0000313" key="1">
    <source>
        <dbReference type="EMBL" id="ANJ58424.1"/>
    </source>
</evidence>
<sequence length="764" mass="87474">MATRNAKRVLNTEKHVALLIERSRKILEQKSIVYRSSWLLEGGIGSNKWVTASGTNEKTTVIDFEYILPDGTFLTDDENRAILEPLQKLAFELRSGLLPVNIAPKLWQKKIKWMINLAHLTMLYEEEFKPKTHGFSLITENNIKIVFKDLSIGSWACALKFSDRVIDFIHMKIYGSPAPEYLYENIYNLPENFIRDTCDWLEKSGNYTKTRSQGIGKSIVIGTFSRKFLCSFLGTHWSAFKSIPFRLFLRQFEPRISNDFLLVDAARPNSECFSHKTLTLEDASRHKVDIKSFKEHIYAFQTFLLGNTFNPQSFPKIEIQAKPLIHKFSANLAPSGHTLKIPYTIGMLYLEKAIEWIMRYGDAIVDAAIMFAEEIEHAKKSNGGPIPTNAIEKNIEPYFEILISRFYTRSFDDTPAELITSALNITRFNAKTKRNTGDGQRCFTTVMQAFIGACVVVIALMKPMREQEVSKLKRNALTINTYSKTSEKDSNLQLRTHSLGFNEVEAQSRFSDSGAFLTHINQKSGSHGHNSLVRRPIPYVATLAIQKLQRLGDRLSAIFNDSSSHGKDLFYFPNISSFSKPTGKTTSARIDRCINYFGDMISVPLDEYGRRWYPTIHELRKFFVMTVYYHEQLNVRDALQYHMAHTSKEHLDDYLAGETYDDEINKYQVQSIDERLLDYELGRIPSDGNSGISKLYNSVLKHFKVSKLGASRQTEYLPFIESLLANNDIQLTSYMIRLESYPGEVFETAIAIRYGGKSDAQFNN</sequence>
<evidence type="ECO:0008006" key="3">
    <source>
        <dbReference type="Google" id="ProtNLM"/>
    </source>
</evidence>
<dbReference type="EMBL" id="CP014870">
    <property type="protein sequence ID" value="ANJ58424.1"/>
    <property type="molecule type" value="Genomic_DNA"/>
</dbReference>
<evidence type="ECO:0000313" key="2">
    <source>
        <dbReference type="Proteomes" id="UP000078354"/>
    </source>
</evidence>
<dbReference type="Proteomes" id="UP000078354">
    <property type="component" value="Chromosome"/>
</dbReference>
<organism evidence="1 2">
    <name type="scientific">Pseudomonas silesiensis</name>
    <dbReference type="NCBI Taxonomy" id="1853130"/>
    <lineage>
        <taxon>Bacteria</taxon>
        <taxon>Pseudomonadati</taxon>
        <taxon>Pseudomonadota</taxon>
        <taxon>Gammaproteobacteria</taxon>
        <taxon>Pseudomonadales</taxon>
        <taxon>Pseudomonadaceae</taxon>
        <taxon>Pseudomonas</taxon>
    </lineage>
</organism>
<keyword evidence="2" id="KW-1185">Reference proteome</keyword>